<evidence type="ECO:0000259" key="8">
    <source>
        <dbReference type="SMART" id="SM00322"/>
    </source>
</evidence>
<dbReference type="PANTHER" id="PTHR10627">
    <property type="entry name" value="SCP160"/>
    <property type="match status" value="1"/>
</dbReference>
<dbReference type="Pfam" id="PF24668">
    <property type="entry name" value="KH_Vigilin"/>
    <property type="match status" value="1"/>
</dbReference>
<evidence type="ECO:0000256" key="2">
    <source>
        <dbReference type="ARBA" id="ARBA00022490"/>
    </source>
</evidence>
<dbReference type="Gene3D" id="3.30.1370.10">
    <property type="entry name" value="K Homology domain, type 1"/>
    <property type="match status" value="14"/>
</dbReference>
<feature type="domain" description="K Homology" evidence="8">
    <location>
        <begin position="277"/>
        <end position="345"/>
    </location>
</feature>
<keyword evidence="10" id="KW-1185">Reference proteome</keyword>
<evidence type="ECO:0000256" key="7">
    <source>
        <dbReference type="SAM" id="MobiDB-lite"/>
    </source>
</evidence>
<accession>A0AA36CCZ5</accession>
<dbReference type="CDD" id="cd22408">
    <property type="entry name" value="KH-I_Vigilin_rpt4"/>
    <property type="match status" value="1"/>
</dbReference>
<dbReference type="CDD" id="cd22411">
    <property type="entry name" value="KH-I_Vigilin_rpt8"/>
    <property type="match status" value="1"/>
</dbReference>
<dbReference type="InterPro" id="IPR004088">
    <property type="entry name" value="KH_dom_type_1"/>
</dbReference>
<evidence type="ECO:0000256" key="5">
    <source>
        <dbReference type="PROSITE-ProRule" id="PRU00117"/>
    </source>
</evidence>
<keyword evidence="6" id="KW-0175">Coiled coil</keyword>
<organism evidence="9 10">
    <name type="scientific">Mesorhabditis spiculigera</name>
    <dbReference type="NCBI Taxonomy" id="96644"/>
    <lineage>
        <taxon>Eukaryota</taxon>
        <taxon>Metazoa</taxon>
        <taxon>Ecdysozoa</taxon>
        <taxon>Nematoda</taxon>
        <taxon>Chromadorea</taxon>
        <taxon>Rhabditida</taxon>
        <taxon>Rhabditina</taxon>
        <taxon>Rhabditomorpha</taxon>
        <taxon>Rhabditoidea</taxon>
        <taxon>Rhabditidae</taxon>
        <taxon>Mesorhabditinae</taxon>
        <taxon>Mesorhabditis</taxon>
    </lineage>
</organism>
<evidence type="ECO:0000256" key="3">
    <source>
        <dbReference type="ARBA" id="ARBA00022737"/>
    </source>
</evidence>
<feature type="domain" description="K Homology" evidence="8">
    <location>
        <begin position="634"/>
        <end position="703"/>
    </location>
</feature>
<dbReference type="PANTHER" id="PTHR10627:SF31">
    <property type="entry name" value="DODECA-SATELLITE-BINDING PROTEIN 1, ISOFORM A"/>
    <property type="match status" value="1"/>
</dbReference>
<dbReference type="CDD" id="cd22451">
    <property type="entry name" value="KH-I_ScSCP160_rpt6"/>
    <property type="match status" value="1"/>
</dbReference>
<dbReference type="GO" id="GO:0003729">
    <property type="term" value="F:mRNA binding"/>
    <property type="evidence" value="ECO:0007669"/>
    <property type="project" value="TreeGrafter"/>
</dbReference>
<dbReference type="CDD" id="cd22407">
    <property type="entry name" value="KH-I_Vigilin_rpt3"/>
    <property type="match status" value="1"/>
</dbReference>
<feature type="domain" description="K Homology" evidence="8">
    <location>
        <begin position="562"/>
        <end position="630"/>
    </location>
</feature>
<dbReference type="CDD" id="cd02394">
    <property type="entry name" value="KH-I_Vigilin_rpt6"/>
    <property type="match status" value="1"/>
</dbReference>
<dbReference type="InterPro" id="IPR057778">
    <property type="entry name" value="KH_Vigilin_N"/>
</dbReference>
<sequence length="1474" mass="164691">MDHGPGIHQNGKHGEVNGNDENVLQMDYTTEFPGLPAATQGKPAAGAWGQPRAAVRSTTVSQVYTLTPDQRASKSMKQFGNEEQKRCQQIAQATQTRIELSESKDGSLTVMIKGTRPHVEEAHAKIVRELQTQLSKEIEIPKEHHRILIGKAGETLRQLEAETNCRIHIPGRDDAHKAIKVTGPRDGIEKALAHIKRVSDQQAKLAVEKIRCPKVLIPWVRGPNNELHDQLVAAHSVKINIPPPAATDETIVITGEREGVAKVAATLKQIISEKERVVKSVTCEVARAQHRYVIGQQRSGLHEILRETGVSVEVPNEDQNSDTITLRGDPAKLGDALARVISRASSVITAQVAAPTWLHKHLIGPKGTTLAALLPNRDKVHVDFDDSGAIFLEGPPGEVKAVQETLSGEVTRLTKDMAIEKIKVHPTLHRHVIGRGGALIGKIKDETGVQITVPNEKTNSDEIIVEGKKAGVQKAVSEIRQIVSKIENEKSRDIIIEQRFHKLIIGQKGGEIQKLRNTYPSVVFSLPEANKKSDVINLRGDKNEVDNAYKQLQKIAKDLLESNYQESVPVFKEFIKHIVGKGGVNIRKIRDETNTRIDMSEGGSTDDKIYVTGKKENVEKAVAQIEKIQSELASIVNLEVIIPVKVQSRLLGGGRRLILDIQEECGGVHIKFPSEKSESEKVTVQGPQADAEKAVALLEKMAKDKLDTHEDTLKAKPEFHRFLIGKGGSRINKLREQYDVRVMFPREDDQDKETIHLLGKKEDVESTKKELEALIKQLNETVELTVEVPAKYHKNFLLRGAHLVKEIQDLNGGVQISFPKQADGGSTVTIKGSKQCAESAKQRIEDVVEDFEHHASIQVEIPAQYHRSILAGRGQKVHDLQTQHGVHIRFPDRRQENAENGPDANIVTISGRDTKCEAAREALLALVPISKRVTVPFEMHRFLIGRGGETVRKIMQDCDVNIAIPKEEQQTEEITITGAHEAVELAIQAIDEKRVEFDAQAEDRRLKSWELELEIPAIYHQKIIGPRGATVNQIRQKHDVQISLPRGEDRSDKITIQGYEANARACAEEIEEMLAALKSMVTQEISLDARFHPRLIGQRGKNLKRVMDEFGVEITLSRDDADPNKVVVAGKNEDSVWDCIDYLRQEEEDYLAEHQDRSQYMSQRAPVAEQKPKQQSVQTTGSTGSQFVLHPTGIIIYFWNPTLPMTLMWFRRHNSQSANGDGQWGFTREMGSAEAECKFLNRLLVTLPQHRVSFTCHGGDGPNAPIYRDALCVYRKSTTVSRGEPLEELCPILREERLRPRQPHHMALSFRPVPANPGYCAVFEQIAHIPRISFGLGYGFNNCWVPALEVATLILEAALVTYRPIGDTARITTIGIETWLEHDQQPAEYRLTDALRTLLENSLSATDEVSFYRKTTLLTGLLRPPGKAIIDKVKIVLAQNCEPGHVELRREKGWLNRYDCVEKWPKEEETGISP</sequence>
<feature type="domain" description="K Homology" evidence="8">
    <location>
        <begin position="853"/>
        <end position="928"/>
    </location>
</feature>
<feature type="domain" description="K Homology" evidence="8">
    <location>
        <begin position="488"/>
        <end position="557"/>
    </location>
</feature>
<dbReference type="CDD" id="cd22418">
    <property type="entry name" value="KH-I_Vigilin_rpt15"/>
    <property type="match status" value="1"/>
</dbReference>
<feature type="domain" description="K Homology" evidence="8">
    <location>
        <begin position="204"/>
        <end position="272"/>
    </location>
</feature>
<comment type="caution">
    <text evidence="9">The sequence shown here is derived from an EMBL/GenBank/DDBJ whole genome shotgun (WGS) entry which is preliminary data.</text>
</comment>
<dbReference type="SUPFAM" id="SSF54791">
    <property type="entry name" value="Eukaryotic type KH-domain (KH-domain type I)"/>
    <property type="match status" value="13"/>
</dbReference>
<feature type="coiled-coil region" evidence="6">
    <location>
        <begin position="757"/>
        <end position="788"/>
    </location>
</feature>
<dbReference type="Proteomes" id="UP001177023">
    <property type="component" value="Unassembled WGS sequence"/>
</dbReference>
<evidence type="ECO:0000256" key="6">
    <source>
        <dbReference type="SAM" id="Coils"/>
    </source>
</evidence>
<feature type="domain" description="K Homology" evidence="8">
    <location>
        <begin position="1007"/>
        <end position="1075"/>
    </location>
</feature>
<feature type="region of interest" description="Disordered" evidence="7">
    <location>
        <begin position="1153"/>
        <end position="1183"/>
    </location>
</feature>
<feature type="domain" description="K Homology" evidence="8">
    <location>
        <begin position="346"/>
        <end position="411"/>
    </location>
</feature>
<evidence type="ECO:0000256" key="1">
    <source>
        <dbReference type="ARBA" id="ARBA00004496"/>
    </source>
</evidence>
<dbReference type="CDD" id="cd22409">
    <property type="entry name" value="KH-I_Vigilin_rpt5"/>
    <property type="match status" value="1"/>
</dbReference>
<evidence type="ECO:0000313" key="9">
    <source>
        <dbReference type="EMBL" id="CAJ0565769.1"/>
    </source>
</evidence>
<protein>
    <recommendedName>
        <fullName evidence="8">K Homology domain-containing protein</fullName>
    </recommendedName>
</protein>
<keyword evidence="4 5" id="KW-0694">RNA-binding</keyword>
<dbReference type="CDD" id="cd22413">
    <property type="entry name" value="KH-I_Vigilin_rpt10"/>
    <property type="match status" value="1"/>
</dbReference>
<dbReference type="InterPro" id="IPR004087">
    <property type="entry name" value="KH_dom"/>
</dbReference>
<gene>
    <name evidence="9" type="ORF">MSPICULIGERA_LOCUS4399</name>
</gene>
<feature type="domain" description="K Homology" evidence="8">
    <location>
        <begin position="929"/>
        <end position="995"/>
    </location>
</feature>
<name>A0AA36CCZ5_9BILA</name>
<feature type="domain" description="K Homology" evidence="8">
    <location>
        <begin position="1079"/>
        <end position="1148"/>
    </location>
</feature>
<dbReference type="PROSITE" id="PS50084">
    <property type="entry name" value="KH_TYPE_1"/>
    <property type="match status" value="12"/>
</dbReference>
<feature type="domain" description="K Homology" evidence="8">
    <location>
        <begin position="132"/>
        <end position="200"/>
    </location>
</feature>
<feature type="domain" description="K Homology" evidence="8">
    <location>
        <begin position="780"/>
        <end position="849"/>
    </location>
</feature>
<dbReference type="Pfam" id="PF00013">
    <property type="entry name" value="KH_1"/>
    <property type="match status" value="13"/>
</dbReference>
<dbReference type="CDD" id="cd22410">
    <property type="entry name" value="KH-I_Vigilin_rpt7"/>
    <property type="match status" value="1"/>
</dbReference>
<dbReference type="InterPro" id="IPR036612">
    <property type="entry name" value="KH_dom_type_1_sf"/>
</dbReference>
<feature type="domain" description="K Homology" evidence="8">
    <location>
        <begin position="707"/>
        <end position="776"/>
    </location>
</feature>
<dbReference type="SMART" id="SM00322">
    <property type="entry name" value="KH"/>
    <property type="match status" value="14"/>
</dbReference>
<feature type="coiled-coil region" evidence="6">
    <location>
        <begin position="611"/>
        <end position="638"/>
    </location>
</feature>
<reference evidence="9" key="1">
    <citation type="submission" date="2023-06" db="EMBL/GenBank/DDBJ databases">
        <authorList>
            <person name="Delattre M."/>
        </authorList>
    </citation>
    <scope>NUCLEOTIDE SEQUENCE</scope>
    <source>
        <strain evidence="9">AF72</strain>
    </source>
</reference>
<feature type="compositionally biased region" description="Polar residues" evidence="7">
    <location>
        <begin position="1173"/>
        <end position="1183"/>
    </location>
</feature>
<dbReference type="CDD" id="cd22417">
    <property type="entry name" value="KH-I_Vigilin_rpt14"/>
    <property type="match status" value="1"/>
</dbReference>
<keyword evidence="3" id="KW-0677">Repeat</keyword>
<proteinExistence type="predicted"/>
<feature type="domain" description="K Homology" evidence="8">
    <location>
        <begin position="416"/>
        <end position="484"/>
    </location>
</feature>
<evidence type="ECO:0000313" key="10">
    <source>
        <dbReference type="Proteomes" id="UP001177023"/>
    </source>
</evidence>
<keyword evidence="2" id="KW-0963">Cytoplasm</keyword>
<dbReference type="EMBL" id="CATQJA010001100">
    <property type="protein sequence ID" value="CAJ0565769.1"/>
    <property type="molecule type" value="Genomic_DNA"/>
</dbReference>
<comment type="subcellular location">
    <subcellularLocation>
        <location evidence="1">Cytoplasm</location>
    </subcellularLocation>
</comment>
<evidence type="ECO:0000256" key="4">
    <source>
        <dbReference type="ARBA" id="ARBA00022884"/>
    </source>
</evidence>
<feature type="non-terminal residue" evidence="9">
    <location>
        <position position="1474"/>
    </location>
</feature>